<feature type="region of interest" description="Disordered" evidence="2">
    <location>
        <begin position="84"/>
        <end position="116"/>
    </location>
</feature>
<keyword evidence="4" id="KW-1185">Reference proteome</keyword>
<feature type="compositionally biased region" description="Acidic residues" evidence="2">
    <location>
        <begin position="93"/>
        <end position="107"/>
    </location>
</feature>
<dbReference type="OrthoDB" id="4519985at2"/>
<reference evidence="3 4" key="1">
    <citation type="submission" date="2018-09" db="EMBL/GenBank/DDBJ databases">
        <title>YIM PH21274 draft genome.</title>
        <authorList>
            <person name="Miao C."/>
        </authorList>
    </citation>
    <scope>NUCLEOTIDE SEQUENCE [LARGE SCALE GENOMIC DNA]</scope>
    <source>
        <strain evidence="3 4">YIM PH 21724</strain>
    </source>
</reference>
<evidence type="ECO:0000313" key="3">
    <source>
        <dbReference type="EMBL" id="RJO72981.1"/>
    </source>
</evidence>
<dbReference type="AlphaFoldDB" id="A0A3A4K6P1"/>
<gene>
    <name evidence="3" type="ORF">D5S18_22160</name>
</gene>
<dbReference type="RefSeq" id="WP_120043001.1">
    <property type="nucleotide sequence ID" value="NZ_QZFU01000024.1"/>
</dbReference>
<dbReference type="Proteomes" id="UP000266677">
    <property type="component" value="Unassembled WGS sequence"/>
</dbReference>
<evidence type="ECO:0000256" key="2">
    <source>
        <dbReference type="SAM" id="MobiDB-lite"/>
    </source>
</evidence>
<organism evidence="3 4">
    <name type="scientific">Nocardia panacis</name>
    <dbReference type="NCBI Taxonomy" id="2340916"/>
    <lineage>
        <taxon>Bacteria</taxon>
        <taxon>Bacillati</taxon>
        <taxon>Actinomycetota</taxon>
        <taxon>Actinomycetes</taxon>
        <taxon>Mycobacteriales</taxon>
        <taxon>Nocardiaceae</taxon>
        <taxon>Nocardia</taxon>
    </lineage>
</organism>
<dbReference type="InterPro" id="IPR047790">
    <property type="entry name" value="MCP_Sipho"/>
</dbReference>
<comment type="caution">
    <text evidence="3">The sequence shown here is derived from an EMBL/GenBank/DDBJ whole genome shotgun (WGS) entry which is preliminary data.</text>
</comment>
<proteinExistence type="predicted"/>
<protein>
    <recommendedName>
        <fullName evidence="5">Major capsid protein</fullName>
    </recommendedName>
</protein>
<evidence type="ECO:0008006" key="5">
    <source>
        <dbReference type="Google" id="ProtNLM"/>
    </source>
</evidence>
<dbReference type="EMBL" id="QZFU01000024">
    <property type="protein sequence ID" value="RJO72981.1"/>
    <property type="molecule type" value="Genomic_DNA"/>
</dbReference>
<accession>A0A3A4K6P1</accession>
<evidence type="ECO:0000256" key="1">
    <source>
        <dbReference type="SAM" id="Coils"/>
    </source>
</evidence>
<evidence type="ECO:0000313" key="4">
    <source>
        <dbReference type="Proteomes" id="UP000266677"/>
    </source>
</evidence>
<dbReference type="NCBIfam" id="NF033847">
    <property type="entry name" value="MCP_Sipho"/>
    <property type="match status" value="1"/>
</dbReference>
<feature type="coiled-coil region" evidence="1">
    <location>
        <begin position="50"/>
        <end position="81"/>
    </location>
</feature>
<sequence>MKFQMPEVLDGLTLEQLAELGTVAEAEFDALSAGIAEEGATVSAETLAELQALSESASTLAARIEEIRAEEQARADQARALIEARQQARTETDTSEGDEAADSDIDGGDTPGSGDVDVVAEAEKVAAEAVEPVTAASKPRPLSFKGLGARSGSVPARVTSTPDVGFRMHPQTPKYADGLVGYQQLAASIDSMAVSRVIRSNRPSHRDRGDMVAMSLGTLSRDFTQDRLITADTDIDMAEQVAGVVAATRYERNRFADDGALVASAGWCSPSETIYDFCEVNPAADLVTLPDMNISRGGIRRPVAPDFSELYATLPFRYTEAELMTNPTKPCIEIPCTEFKEIRAEAIGLCVTAGILQRRGFPELIARFMQETMKAHAIKLSLWTIQDMVAGSTAITVPATAGIGGAGAILNGLALRATLIRQKERFAHNAPIQGVAPTWLLKAAAADMALQQGVDVKGVTDAMVDGWLAARNIRIQWVGHWQGLPDAATHWPSAAQVLLYPAGAWFRHLANVIEVGTLYDKAQLQANRYTEIFTEDEYLVDNRCRVSEVVTVPVCVSGAVGQRISITCPTETNEKQTVSITGTPTGGTFTLTYKGKSTTALVYNATAAQVQAALAGLSTIGAGNVAVAGTPGASYVVSFQGALAATNLPVMTASSSFTGGTSPSIAVAETTAGAPN</sequence>
<keyword evidence="1" id="KW-0175">Coiled coil</keyword>
<name>A0A3A4K6P1_9NOCA</name>